<dbReference type="InterPro" id="IPR005628">
    <property type="entry name" value="GspK"/>
</dbReference>
<dbReference type="Gene3D" id="3.30.1300.30">
    <property type="entry name" value="GSPII I/J protein-like"/>
    <property type="match status" value="1"/>
</dbReference>
<gene>
    <name evidence="14" type="primary">gspK</name>
    <name evidence="14" type="ORF">ACFOMG_07895</name>
</gene>
<keyword evidence="15" id="KW-1185">Reference proteome</keyword>
<dbReference type="Pfam" id="PF03934">
    <property type="entry name" value="T2SSK"/>
    <property type="match status" value="1"/>
</dbReference>
<organism evidence="14 15">
    <name type="scientific">Bacterioplanoides pacificum</name>
    <dbReference type="NCBI Taxonomy" id="1171596"/>
    <lineage>
        <taxon>Bacteria</taxon>
        <taxon>Pseudomonadati</taxon>
        <taxon>Pseudomonadota</taxon>
        <taxon>Gammaproteobacteria</taxon>
        <taxon>Oceanospirillales</taxon>
        <taxon>Oceanospirillaceae</taxon>
        <taxon>Bacterioplanoides</taxon>
    </lineage>
</organism>
<evidence type="ECO:0000259" key="13">
    <source>
        <dbReference type="Pfam" id="PF21687"/>
    </source>
</evidence>
<protein>
    <recommendedName>
        <fullName evidence="10">Type II secretion system protein K</fullName>
    </recommendedName>
</protein>
<dbReference type="RefSeq" id="WP_376865863.1">
    <property type="nucleotide sequence ID" value="NZ_JBHRYB010000005.1"/>
</dbReference>
<dbReference type="Pfam" id="PF21687">
    <property type="entry name" value="T2SSK_1st"/>
    <property type="match status" value="1"/>
</dbReference>
<dbReference type="EMBL" id="JBHRYB010000005">
    <property type="protein sequence ID" value="MFC3680031.1"/>
    <property type="molecule type" value="Genomic_DNA"/>
</dbReference>
<dbReference type="SUPFAM" id="SSF54523">
    <property type="entry name" value="Pili subunits"/>
    <property type="match status" value="1"/>
</dbReference>
<evidence type="ECO:0000313" key="14">
    <source>
        <dbReference type="EMBL" id="MFC3680031.1"/>
    </source>
</evidence>
<evidence type="ECO:0000313" key="15">
    <source>
        <dbReference type="Proteomes" id="UP001595722"/>
    </source>
</evidence>
<dbReference type="InterPro" id="IPR045584">
    <property type="entry name" value="Pilin-like"/>
</dbReference>
<dbReference type="InterPro" id="IPR049179">
    <property type="entry name" value="T2SSK_SAM-like_2nd"/>
</dbReference>
<feature type="domain" description="T2SS protein K second SAM-like" evidence="12">
    <location>
        <begin position="211"/>
        <end position="259"/>
    </location>
</feature>
<evidence type="ECO:0000256" key="2">
    <source>
        <dbReference type="ARBA" id="ARBA00007246"/>
    </source>
</evidence>
<comment type="subcellular location">
    <subcellularLocation>
        <location evidence="1 10">Cell inner membrane</location>
    </subcellularLocation>
</comment>
<dbReference type="Proteomes" id="UP001595722">
    <property type="component" value="Unassembled WGS sequence"/>
</dbReference>
<accession>A0ABV7VTH1</accession>
<reference evidence="15" key="1">
    <citation type="journal article" date="2019" name="Int. J. Syst. Evol. Microbiol.">
        <title>The Global Catalogue of Microorganisms (GCM) 10K type strain sequencing project: providing services to taxonomists for standard genome sequencing and annotation.</title>
        <authorList>
            <consortium name="The Broad Institute Genomics Platform"/>
            <consortium name="The Broad Institute Genome Sequencing Center for Infectious Disease"/>
            <person name="Wu L."/>
            <person name="Ma J."/>
        </authorList>
    </citation>
    <scope>NUCLEOTIDE SEQUENCE [LARGE SCALE GENOMIC DNA]</scope>
    <source>
        <strain evidence="15">KCTC 42424</strain>
    </source>
</reference>
<dbReference type="NCBIfam" id="NF037980">
    <property type="entry name" value="T2SS_GspK"/>
    <property type="match status" value="1"/>
</dbReference>
<dbReference type="SUPFAM" id="SSF158544">
    <property type="entry name" value="GspK insert domain-like"/>
    <property type="match status" value="2"/>
</dbReference>
<proteinExistence type="inferred from homology"/>
<keyword evidence="3 10" id="KW-0813">Transport</keyword>
<dbReference type="PANTHER" id="PTHR38831:SF1">
    <property type="entry name" value="TYPE II SECRETION SYSTEM PROTEIN K-RELATED"/>
    <property type="match status" value="1"/>
</dbReference>
<evidence type="ECO:0000256" key="8">
    <source>
        <dbReference type="ARBA" id="ARBA00022989"/>
    </source>
</evidence>
<comment type="caution">
    <text evidence="14">The sequence shown here is derived from an EMBL/GenBank/DDBJ whole genome shotgun (WGS) entry which is preliminary data.</text>
</comment>
<evidence type="ECO:0000256" key="3">
    <source>
        <dbReference type="ARBA" id="ARBA00022448"/>
    </source>
</evidence>
<dbReference type="Gene3D" id="1.10.40.60">
    <property type="entry name" value="EpsJ-like"/>
    <property type="match status" value="2"/>
</dbReference>
<keyword evidence="4 10" id="KW-1003">Cell membrane</keyword>
<evidence type="ECO:0000256" key="10">
    <source>
        <dbReference type="PIRNR" id="PIRNR002786"/>
    </source>
</evidence>
<evidence type="ECO:0000259" key="12">
    <source>
        <dbReference type="Pfam" id="PF03934"/>
    </source>
</evidence>
<evidence type="ECO:0000256" key="1">
    <source>
        <dbReference type="ARBA" id="ARBA00004533"/>
    </source>
</evidence>
<dbReference type="InterPro" id="IPR049031">
    <property type="entry name" value="T2SSK_SAM-like_1st"/>
</dbReference>
<evidence type="ECO:0000256" key="6">
    <source>
        <dbReference type="ARBA" id="ARBA00022692"/>
    </source>
</evidence>
<keyword evidence="6" id="KW-0812">Transmembrane</keyword>
<sequence length="353" mass="39481">MTLLMRRPRPVSLQRQQGLALIMVLLVFAVVSVLATAIIDRQATDIQRSGNMFTLQQTRAFTYGAEQAVRTGLYLDWKADKEKDHGNEEWAKPRSFPLEPGKIYVSIRDAQGRFNLNSMAAEAANKTLQTKRFANLLNILGLDVQLASRVSRWMDKNSQADDVYQAQEPPYRAAYQGCKHVSELLLIEELDQQTYQALLPYVSCLPFDVQLNVNTASAAVLASLASGLTLQDGASLVSARTDKGYSSVDEFWNQSILERYTQPQPAGDKQPPATEKWDKGAFSINSEYFEMFARVDLNDRYATSEALIRRDKNDARMTVLYRDYSRREEKPVAPQAGDSGQNSASIPPAAGQP</sequence>
<name>A0ABV7VTH1_9GAMM</name>
<evidence type="ECO:0000256" key="4">
    <source>
        <dbReference type="ARBA" id="ARBA00022475"/>
    </source>
</evidence>
<dbReference type="PANTHER" id="PTHR38831">
    <property type="entry name" value="TYPE II SECRETION SYSTEM PROTEIN K"/>
    <property type="match status" value="1"/>
</dbReference>
<dbReference type="InterPro" id="IPR038072">
    <property type="entry name" value="GspK_central_sf"/>
</dbReference>
<evidence type="ECO:0000256" key="5">
    <source>
        <dbReference type="ARBA" id="ARBA00022519"/>
    </source>
</evidence>
<keyword evidence="8" id="KW-1133">Transmembrane helix</keyword>
<keyword evidence="7" id="KW-0653">Protein transport</keyword>
<evidence type="ECO:0000256" key="7">
    <source>
        <dbReference type="ARBA" id="ARBA00022927"/>
    </source>
</evidence>
<comment type="similarity">
    <text evidence="2 10">Belongs to the GSP K family.</text>
</comment>
<keyword evidence="5 10" id="KW-0997">Cell inner membrane</keyword>
<keyword evidence="9 10" id="KW-0472">Membrane</keyword>
<feature type="region of interest" description="Disordered" evidence="11">
    <location>
        <begin position="322"/>
        <end position="353"/>
    </location>
</feature>
<evidence type="ECO:0000256" key="11">
    <source>
        <dbReference type="SAM" id="MobiDB-lite"/>
    </source>
</evidence>
<dbReference type="PIRSF" id="PIRSF002786">
    <property type="entry name" value="XcpX"/>
    <property type="match status" value="1"/>
</dbReference>
<feature type="domain" description="T2SS protein K first SAM-like" evidence="13">
    <location>
        <begin position="112"/>
        <end position="206"/>
    </location>
</feature>
<evidence type="ECO:0000256" key="9">
    <source>
        <dbReference type="ARBA" id="ARBA00023136"/>
    </source>
</evidence>